<dbReference type="RefSeq" id="YP_009839318.1">
    <property type="nucleotide sequence ID" value="NC_048720.1"/>
</dbReference>
<evidence type="ECO:0000313" key="1">
    <source>
        <dbReference type="EMBL" id="AXH49266.1"/>
    </source>
</evidence>
<dbReference type="EMBL" id="MH536814">
    <property type="protein sequence ID" value="AXH49266.1"/>
    <property type="molecule type" value="Genomic_DNA"/>
</dbReference>
<keyword evidence="2" id="KW-1185">Reference proteome</keyword>
<dbReference type="KEGG" id="vg:55599937"/>
<proteinExistence type="predicted"/>
<accession>A0A345L1W4</accession>
<evidence type="ECO:0000313" key="2">
    <source>
        <dbReference type="Proteomes" id="UP000258408"/>
    </source>
</evidence>
<dbReference type="GeneID" id="55599937"/>
<reference evidence="1 2" key="1">
    <citation type="submission" date="2018-06" db="EMBL/GenBank/DDBJ databases">
        <authorList>
            <person name="Luttrell C.E."/>
            <person name="Myers K.N."/>
            <person name="Simpson A.N."/>
            <person name="Sulollari A."/>
            <person name="Suri N."/>
            <person name="Nayek S."/>
            <person name="Bhuiyan S."/>
            <person name="Smith B.R."/>
            <person name="Hughes L.E."/>
            <person name="Garlena R.A."/>
            <person name="Russell D.A."/>
            <person name="Pope W.H."/>
            <person name="Jacobs-Sera D."/>
            <person name="Hatfull G.F."/>
        </authorList>
    </citation>
    <scope>NUCLEOTIDE SEQUENCE [LARGE SCALE GENOMIC DNA]</scope>
</reference>
<gene>
    <name evidence="1" type="primary">147</name>
    <name evidence="1" type="ORF">SEA_BLUEEYEDBEAUTY_147</name>
</gene>
<name>A0A345L1W4_9CAUD</name>
<dbReference type="Proteomes" id="UP000258408">
    <property type="component" value="Segment"/>
</dbReference>
<protein>
    <submittedName>
        <fullName evidence="1">Uncharacterized protein</fullName>
    </submittedName>
</protein>
<sequence>MTRMKTCTQSAVSIVSVIRLNAFEFFEEQWKEPVWDALSETEQLLLVHEAYAEKKFRECDGHAWSLVVDCGQASIQCFNCEGSFEYIAGPDYQEMINCEVDIYYPRIEIEISGSYDNPEREPVLEFYTEHPEDLSGCAYFQGKGTCSYGCWEEPRCHTDEPEGGWPSERFKDSP</sequence>
<organism evidence="1 2">
    <name type="scientific">Streptomyces phage Blueeyedbeauty</name>
    <dbReference type="NCBI Taxonomy" id="2250336"/>
    <lineage>
        <taxon>Viruses</taxon>
        <taxon>Duplodnaviria</taxon>
        <taxon>Heunggongvirae</taxon>
        <taxon>Uroviricota</taxon>
        <taxon>Caudoviricetes</taxon>
        <taxon>Stanwilliamsviridae</taxon>
        <taxon>Loccivirinae</taxon>
        <taxon>Annadreamyvirus</taxon>
        <taxon>Annadreamyvirus blueeyedbeauty</taxon>
    </lineage>
</organism>